<accession>A0ABR4NJH3</accession>
<name>A0ABR4NJH3_9FUNG</name>
<dbReference type="InterPro" id="IPR048889">
    <property type="entry name" value="NSUN5_RCM1_N"/>
</dbReference>
<gene>
    <name evidence="7" type="ORF">HK105_200589</name>
</gene>
<organism evidence="7 8">
    <name type="scientific">Polyrhizophydium stewartii</name>
    <dbReference type="NCBI Taxonomy" id="2732419"/>
    <lineage>
        <taxon>Eukaryota</taxon>
        <taxon>Fungi</taxon>
        <taxon>Fungi incertae sedis</taxon>
        <taxon>Chytridiomycota</taxon>
        <taxon>Chytridiomycota incertae sedis</taxon>
        <taxon>Chytridiomycetes</taxon>
        <taxon>Rhizophydiales</taxon>
        <taxon>Rhizophydiales incertae sedis</taxon>
        <taxon>Polyrhizophydium</taxon>
    </lineage>
</organism>
<keyword evidence="8" id="KW-1185">Reference proteome</keyword>
<feature type="binding site" evidence="5">
    <location>
        <position position="301"/>
    </location>
    <ligand>
        <name>S-adenosyl-L-methionine</name>
        <dbReference type="ChEBI" id="CHEBI:59789"/>
    </ligand>
</feature>
<dbReference type="InterPro" id="IPR049561">
    <property type="entry name" value="NSUN5_7_fdxn-like"/>
</dbReference>
<keyword evidence="2 5" id="KW-0808">Transferase</keyword>
<feature type="binding site" evidence="5">
    <location>
        <begin position="230"/>
        <end position="236"/>
    </location>
    <ligand>
        <name>S-adenosyl-L-methionine</name>
        <dbReference type="ChEBI" id="CHEBI:59789"/>
    </ligand>
</feature>
<dbReference type="InterPro" id="IPR049560">
    <property type="entry name" value="MeTrfase_RsmB-F_NOP2_cat"/>
</dbReference>
<dbReference type="SUPFAM" id="SSF53335">
    <property type="entry name" value="S-adenosyl-L-methionine-dependent methyltransferases"/>
    <property type="match status" value="1"/>
</dbReference>
<sequence length="446" mass="50289">MHFYQKAGRILDKLSQRQGTIKGLVMKEDAKDKKLLYALICETLKYREVIDTIIDAADVNRAEKKKLPRTLLQVLVYDLLFGKGLRNAGPYKEVMLRHRSRLNAELAKIKVRRQCKNNEDLIPSHIRNAIVLPRYVRVNTIKTTVEKVMRHFADKGYSLGLPEELAASEIPPMRIFRDEHLPEMLVMPPNTDLHDDPLLVEGHIVLQDKASCFPAFLLRPPKGATVIDACAAPGNKTSHLSAIMSNTGTIFAFDKDRARLDTLIRLTTRSGCTNISPIHGSFLDTDPNDPKFAKVEYMLLDPSCSGSGIVGRMDHLLKDTSENDVDGETDERVRALADFQKQVILHAFKFPAVKRVVYSTCSIHRTENEDVVQHVLAESPKFGLVANAFPKWTRRGLEGTFDQADRLVRTLPEEDRTIGFFVALFERQGGHQSAAARRRSKKAKAK</sequence>
<feature type="active site" description="Nucleophile" evidence="5">
    <location>
        <position position="361"/>
    </location>
</feature>
<comment type="caution">
    <text evidence="5">Lacks conserved residue(s) required for the propagation of feature annotation.</text>
</comment>
<evidence type="ECO:0000313" key="7">
    <source>
        <dbReference type="EMBL" id="KAL2919675.1"/>
    </source>
</evidence>
<feature type="domain" description="SAM-dependent MTase RsmB/NOP-type" evidence="6">
    <location>
        <begin position="124"/>
        <end position="428"/>
    </location>
</feature>
<comment type="similarity">
    <text evidence="5">Belongs to the class I-like SAM-binding methyltransferase superfamily. RsmB/NOP family.</text>
</comment>
<evidence type="ECO:0000313" key="8">
    <source>
        <dbReference type="Proteomes" id="UP001527925"/>
    </source>
</evidence>
<evidence type="ECO:0000256" key="3">
    <source>
        <dbReference type="ARBA" id="ARBA00022691"/>
    </source>
</evidence>
<evidence type="ECO:0000256" key="2">
    <source>
        <dbReference type="ARBA" id="ARBA00022679"/>
    </source>
</evidence>
<evidence type="ECO:0000259" key="6">
    <source>
        <dbReference type="PROSITE" id="PS51686"/>
    </source>
</evidence>
<dbReference type="InterPro" id="IPR001678">
    <property type="entry name" value="MeTrfase_RsmB-F_NOP2_dom"/>
</dbReference>
<dbReference type="PROSITE" id="PS51686">
    <property type="entry name" value="SAM_MT_RSMB_NOP"/>
    <property type="match status" value="1"/>
</dbReference>
<dbReference type="InterPro" id="IPR023267">
    <property type="entry name" value="RCMT"/>
</dbReference>
<evidence type="ECO:0000256" key="5">
    <source>
        <dbReference type="PROSITE-ProRule" id="PRU01023"/>
    </source>
</evidence>
<dbReference type="Gene3D" id="3.40.50.150">
    <property type="entry name" value="Vaccinia Virus protein VP39"/>
    <property type="match status" value="1"/>
</dbReference>
<keyword evidence="4 5" id="KW-0694">RNA-binding</keyword>
<reference evidence="7 8" key="1">
    <citation type="submission" date="2023-09" db="EMBL/GenBank/DDBJ databases">
        <title>Pangenome analysis of Batrachochytrium dendrobatidis and related Chytrids.</title>
        <authorList>
            <person name="Yacoub M.N."/>
            <person name="Stajich J.E."/>
            <person name="James T.Y."/>
        </authorList>
    </citation>
    <scope>NUCLEOTIDE SEQUENCE [LARGE SCALE GENOMIC DNA]</scope>
    <source>
        <strain evidence="7 8">JEL0888</strain>
    </source>
</reference>
<dbReference type="EMBL" id="JADGIZ020000002">
    <property type="protein sequence ID" value="KAL2919675.1"/>
    <property type="molecule type" value="Genomic_DNA"/>
</dbReference>
<dbReference type="Proteomes" id="UP001527925">
    <property type="component" value="Unassembled WGS sequence"/>
</dbReference>
<dbReference type="Pfam" id="PF01189">
    <property type="entry name" value="Methyltr_RsmB-F"/>
    <property type="match status" value="1"/>
</dbReference>
<dbReference type="Pfam" id="PF21148">
    <property type="entry name" value="NSUN5_fdxn-like"/>
    <property type="match status" value="1"/>
</dbReference>
<comment type="caution">
    <text evidence="7">The sequence shown here is derived from an EMBL/GenBank/DDBJ whole genome shotgun (WGS) entry which is preliminary data.</text>
</comment>
<dbReference type="Gene3D" id="3.30.70.1170">
    <property type="entry name" value="Sun protein, domain 3"/>
    <property type="match status" value="1"/>
</dbReference>
<proteinExistence type="inferred from homology"/>
<dbReference type="PANTHER" id="PTHR22807:SF4">
    <property type="entry name" value="28S RRNA (CYTOSINE-C(5))-METHYLTRANSFERASE"/>
    <property type="match status" value="1"/>
</dbReference>
<feature type="binding site" evidence="5">
    <location>
        <position position="254"/>
    </location>
    <ligand>
        <name>S-adenosyl-L-methionine</name>
        <dbReference type="ChEBI" id="CHEBI:59789"/>
    </ligand>
</feature>
<evidence type="ECO:0000256" key="4">
    <source>
        <dbReference type="ARBA" id="ARBA00022884"/>
    </source>
</evidence>
<dbReference type="PRINTS" id="PR02008">
    <property type="entry name" value="RCMTFAMILY"/>
</dbReference>
<dbReference type="InterPro" id="IPR029063">
    <property type="entry name" value="SAM-dependent_MTases_sf"/>
</dbReference>
<keyword evidence="1 5" id="KW-0489">Methyltransferase</keyword>
<dbReference type="PANTHER" id="PTHR22807">
    <property type="entry name" value="NOP2 YEAST -RELATED NOL1/NOP2/FMU SUN DOMAIN-CONTAINING"/>
    <property type="match status" value="1"/>
</dbReference>
<evidence type="ECO:0000256" key="1">
    <source>
        <dbReference type="ARBA" id="ARBA00022603"/>
    </source>
</evidence>
<dbReference type="Pfam" id="PF21153">
    <property type="entry name" value="NSUN5_N"/>
    <property type="match status" value="1"/>
</dbReference>
<protein>
    <recommendedName>
        <fullName evidence="6">SAM-dependent MTase RsmB/NOP-type domain-containing protein</fullName>
    </recommendedName>
</protein>
<keyword evidence="3 5" id="KW-0949">S-adenosyl-L-methionine</keyword>